<dbReference type="eggNOG" id="COG0438">
    <property type="taxonomic scope" value="Bacteria"/>
</dbReference>
<evidence type="ECO:0000313" key="4">
    <source>
        <dbReference type="Proteomes" id="UP000005926"/>
    </source>
</evidence>
<evidence type="ECO:0000259" key="2">
    <source>
        <dbReference type="Pfam" id="PF13439"/>
    </source>
</evidence>
<dbReference type="PANTHER" id="PTHR45947">
    <property type="entry name" value="SULFOQUINOVOSYL TRANSFERASE SQD2"/>
    <property type="match status" value="1"/>
</dbReference>
<dbReference type="HOGENOM" id="CLU_009583_2_0_9"/>
<keyword evidence="3" id="KW-0808">Transferase</keyword>
<dbReference type="PANTHER" id="PTHR45947:SF3">
    <property type="entry name" value="SULFOQUINOVOSYL TRANSFERASE SQD2"/>
    <property type="match status" value="1"/>
</dbReference>
<comment type="caution">
    <text evidence="3">The sequence shown here is derived from an EMBL/GenBank/DDBJ whole genome shotgun (WGS) entry which is preliminary data.</text>
</comment>
<accession>C8NFK5</accession>
<dbReference type="GO" id="GO:0016758">
    <property type="term" value="F:hexosyltransferase activity"/>
    <property type="evidence" value="ECO:0007669"/>
    <property type="project" value="TreeGrafter"/>
</dbReference>
<dbReference type="EC" id="2.4.-.-" evidence="3"/>
<dbReference type="InterPro" id="IPR001296">
    <property type="entry name" value="Glyco_trans_1"/>
</dbReference>
<dbReference type="GeneID" id="78412973"/>
<protein>
    <submittedName>
        <fullName evidence="3">Glycosyltransferase, group 1 family protein</fullName>
        <ecNumber evidence="3">2.4.-.-</ecNumber>
    </submittedName>
</protein>
<dbReference type="Gene3D" id="3.40.50.2000">
    <property type="entry name" value="Glycogen Phosphorylase B"/>
    <property type="match status" value="2"/>
</dbReference>
<dbReference type="Pfam" id="PF13439">
    <property type="entry name" value="Glyco_transf_4"/>
    <property type="match status" value="1"/>
</dbReference>
<reference evidence="3 4" key="1">
    <citation type="submission" date="2009-08" db="EMBL/GenBank/DDBJ databases">
        <authorList>
            <person name="Muzny D."/>
            <person name="Qin X."/>
            <person name="Deng J."/>
            <person name="Jiang H."/>
            <person name="Liu Y."/>
            <person name="Qu J."/>
            <person name="Song X.-Z."/>
            <person name="Zhang L."/>
            <person name="Thornton R."/>
            <person name="Coyle M."/>
            <person name="Francisco L."/>
            <person name="Jackson L."/>
            <person name="Javaid M."/>
            <person name="Korchina V."/>
            <person name="Kovar C."/>
            <person name="Mata R."/>
            <person name="Mathew T."/>
            <person name="Ngo R."/>
            <person name="Nguyen L."/>
            <person name="Nguyen N."/>
            <person name="Okwuonu G."/>
            <person name="Ongeri F."/>
            <person name="Pham C."/>
            <person name="Simmons D."/>
            <person name="Wilczek-Boney K."/>
            <person name="Hale W."/>
            <person name="Jakkamsetti A."/>
            <person name="Pham P."/>
            <person name="Ruth R."/>
            <person name="San Lucas F."/>
            <person name="Warren J."/>
            <person name="Zhang J."/>
            <person name="Zhao Z."/>
            <person name="Zhou C."/>
            <person name="Zhu D."/>
            <person name="Lee S."/>
            <person name="Bess C."/>
            <person name="Blankenburg K."/>
            <person name="Forbes L."/>
            <person name="Fu Q."/>
            <person name="Gubbala S."/>
            <person name="Hirani K."/>
            <person name="Jayaseelan J.C."/>
            <person name="Lara F."/>
            <person name="Munidasa M."/>
            <person name="Palculict T."/>
            <person name="Patil S."/>
            <person name="Pu L.-L."/>
            <person name="Saada N."/>
            <person name="Tang L."/>
            <person name="Weissenberger G."/>
            <person name="Zhu Y."/>
            <person name="Hemphill L."/>
            <person name="Shang Y."/>
            <person name="Youmans B."/>
            <person name="Ayvaz T."/>
            <person name="Ross M."/>
            <person name="Santibanez J."/>
            <person name="Aqrawi P."/>
            <person name="Gross S."/>
            <person name="Joshi V."/>
            <person name="Fowler G."/>
            <person name="Nazareth L."/>
            <person name="Reid J."/>
            <person name="Worley K."/>
            <person name="Petrosino J."/>
            <person name="Highlander S."/>
            <person name="Gibbs R."/>
        </authorList>
    </citation>
    <scope>NUCLEOTIDE SEQUENCE [LARGE SCALE GENOMIC DNA]</scope>
    <source>
        <strain evidence="3 4">ATCC 49175</strain>
    </source>
</reference>
<dbReference type="RefSeq" id="WP_005606010.1">
    <property type="nucleotide sequence ID" value="NZ_CP102283.1"/>
</dbReference>
<sequence length="411" mass="45941">MRVGIFTDTYFPQVSGVATSIRVLKEDLERQGHKVIIFTTTDPKVTEPEENIVRLGSVPFFAFKDRRVAIQGLGKAYRIAKENELDIIHTQTEFSLGLAGKLIAAMLKIPTIHTYHTMYEKYLHYIAKGKVLRPSHVAYISKAFCNQTSGVVAPSQMTKDKLLEYGVLQEVRVIPTGVVVPPQEPDIAKTLRSELGYSDDEVVLLSLSRLSQEKNIAAVIAALPAIIASKPNVRLCIAGGGPEREKLEAQVAELGMNDFVQFVGEIKNEMVYKYYQMADLYVNASESESQGLTYLEALVNRVPVIAKKNDYLSSLITADALGMLFETDADIANCVLEYIETQLGNEAEVSVLQDQLLSEISSETFGERIVDFYEAAINGYQWNQEHSHNIMNLMKFLRLSTSELKDEENEN</sequence>
<organism evidence="3 4">
    <name type="scientific">Granulicatella adiacens ATCC 49175</name>
    <dbReference type="NCBI Taxonomy" id="638301"/>
    <lineage>
        <taxon>Bacteria</taxon>
        <taxon>Bacillati</taxon>
        <taxon>Bacillota</taxon>
        <taxon>Bacilli</taxon>
        <taxon>Lactobacillales</taxon>
        <taxon>Carnobacteriaceae</taxon>
        <taxon>Granulicatella</taxon>
    </lineage>
</organism>
<dbReference type="Proteomes" id="UP000005926">
    <property type="component" value="Unassembled WGS sequence"/>
</dbReference>
<dbReference type="CDD" id="cd03817">
    <property type="entry name" value="GT4_UGDG-like"/>
    <property type="match status" value="1"/>
</dbReference>
<dbReference type="InterPro" id="IPR028098">
    <property type="entry name" value="Glyco_trans_4-like_N"/>
</dbReference>
<dbReference type="EMBL" id="ACKZ01000014">
    <property type="protein sequence ID" value="EEW37610.1"/>
    <property type="molecule type" value="Genomic_DNA"/>
</dbReference>
<dbReference type="SUPFAM" id="SSF53756">
    <property type="entry name" value="UDP-Glycosyltransferase/glycogen phosphorylase"/>
    <property type="match status" value="1"/>
</dbReference>
<name>C8NFK5_9LACT</name>
<feature type="domain" description="Glycosyltransferase subfamily 4-like N-terminal" evidence="2">
    <location>
        <begin position="14"/>
        <end position="178"/>
    </location>
</feature>
<feature type="domain" description="Glycosyl transferase family 1" evidence="1">
    <location>
        <begin position="191"/>
        <end position="336"/>
    </location>
</feature>
<dbReference type="FunFam" id="3.40.50.2000:FF:000136">
    <property type="entry name" value="Glycosyl transferase, group 1"/>
    <property type="match status" value="1"/>
</dbReference>
<keyword evidence="4" id="KW-1185">Reference proteome</keyword>
<keyword evidence="3" id="KW-0328">Glycosyltransferase</keyword>
<evidence type="ECO:0000313" key="3">
    <source>
        <dbReference type="EMBL" id="EEW37610.1"/>
    </source>
</evidence>
<dbReference type="AlphaFoldDB" id="C8NFK5"/>
<dbReference type="Pfam" id="PF00534">
    <property type="entry name" value="Glycos_transf_1"/>
    <property type="match status" value="1"/>
</dbReference>
<evidence type="ECO:0000259" key="1">
    <source>
        <dbReference type="Pfam" id="PF00534"/>
    </source>
</evidence>
<gene>
    <name evidence="3" type="ORF">HMPREF0444_0700</name>
</gene>
<proteinExistence type="predicted"/>
<dbReference type="InterPro" id="IPR050194">
    <property type="entry name" value="Glycosyltransferase_grp1"/>
</dbReference>
<dbReference type="STRING" id="638301.HMPREF0444_0700"/>